<sequence length="447" mass="48683">MYVEGIEMELHEGREIRRDGAHGRGSRRVAAAEEEINGLPAVKASSVETSDMNKDESQELKAGWKKFLAHVGPGFLVSLAYLDPGNLETDLQAGANHRYELLWVILIGLIFALIIQSLAANLGVTTGKHLAELCKAEYPKFVKYCLWVVAELAVIAADIPEGVLITGLSTLLLLGLQRYGVRKLELLISVLVFVMAACFFGELSYVKPPASEVIRGLFVPRLKGDSATSDAIALLGALVMPHNLFLHSALVLSRKTPPSVKGINDACRYFLLESGFALLVALLINIAVVSVSGTGFLDIKMRMWLQNLMTRCVAIGPSLIVSIIGGSAGAGKLIIIASIIVISWILGVGLIGINIYFLSTSFVDWIIHSSLPRPITVLIGIVVFPFMAVYILAILYLAFRKDRVVTFVDKSDSSQIEMEDGVHRSDGNKATEVMPYREDLAHIPFPN</sequence>
<dbReference type="Pfam" id="PF01566">
    <property type="entry name" value="Nramp"/>
    <property type="match status" value="2"/>
</dbReference>
<dbReference type="GO" id="GO:0005384">
    <property type="term" value="F:manganese ion transmembrane transporter activity"/>
    <property type="evidence" value="ECO:0007669"/>
    <property type="project" value="TreeGrafter"/>
</dbReference>
<feature type="transmembrane region" description="Helical" evidence="8">
    <location>
        <begin position="101"/>
        <end position="124"/>
    </location>
</feature>
<evidence type="ECO:0000313" key="10">
    <source>
        <dbReference type="Proteomes" id="UP000317650"/>
    </source>
</evidence>
<dbReference type="PANTHER" id="PTHR11706">
    <property type="entry name" value="SOLUTE CARRIER PROTEIN FAMILY 11 MEMBER"/>
    <property type="match status" value="1"/>
</dbReference>
<proteinExistence type="inferred from homology"/>
<name>A0A4S8J8R7_MUSBA</name>
<dbReference type="GO" id="GO:0015086">
    <property type="term" value="F:cadmium ion transmembrane transporter activity"/>
    <property type="evidence" value="ECO:0007669"/>
    <property type="project" value="TreeGrafter"/>
</dbReference>
<dbReference type="Proteomes" id="UP000317650">
    <property type="component" value="Chromosome 11"/>
</dbReference>
<dbReference type="STRING" id="52838.A0A4S8J8R7"/>
<evidence type="ECO:0000256" key="2">
    <source>
        <dbReference type="ARBA" id="ARBA00009965"/>
    </source>
</evidence>
<evidence type="ECO:0000313" key="9">
    <source>
        <dbReference type="EMBL" id="THU57062.1"/>
    </source>
</evidence>
<feature type="transmembrane region" description="Helical" evidence="8">
    <location>
        <begin position="377"/>
        <end position="399"/>
    </location>
</feature>
<evidence type="ECO:0000256" key="1">
    <source>
        <dbReference type="ARBA" id="ARBA00004141"/>
    </source>
</evidence>
<evidence type="ECO:0000256" key="3">
    <source>
        <dbReference type="ARBA" id="ARBA00022448"/>
    </source>
</evidence>
<comment type="similarity">
    <text evidence="2">Belongs to the NRAMP (TC 2.A.55) family.</text>
</comment>
<feature type="transmembrane region" description="Helical" evidence="8">
    <location>
        <begin position="308"/>
        <end position="326"/>
    </location>
</feature>
<reference evidence="9 10" key="1">
    <citation type="journal article" date="2019" name="Nat. Plants">
        <title>Genome sequencing of Musa balbisiana reveals subgenome evolution and function divergence in polyploid bananas.</title>
        <authorList>
            <person name="Yao X."/>
        </authorList>
    </citation>
    <scope>NUCLEOTIDE SEQUENCE [LARGE SCALE GENOMIC DNA]</scope>
    <source>
        <strain evidence="10">cv. DH-PKW</strain>
        <tissue evidence="9">Leaves</tissue>
    </source>
</reference>
<keyword evidence="6" id="KW-0406">Ion transport</keyword>
<evidence type="ECO:0008006" key="11">
    <source>
        <dbReference type="Google" id="ProtNLM"/>
    </source>
</evidence>
<evidence type="ECO:0000256" key="6">
    <source>
        <dbReference type="ARBA" id="ARBA00023065"/>
    </source>
</evidence>
<protein>
    <recommendedName>
        <fullName evidence="11">Metal transporter</fullName>
    </recommendedName>
</protein>
<accession>A0A4S8J8R7</accession>
<feature type="transmembrane region" description="Helical" evidence="8">
    <location>
        <begin position="226"/>
        <end position="246"/>
    </location>
</feature>
<gene>
    <name evidence="9" type="ORF">C4D60_Mb11t23800</name>
</gene>
<feature type="transmembrane region" description="Helical" evidence="8">
    <location>
        <begin position="267"/>
        <end position="288"/>
    </location>
</feature>
<keyword evidence="10" id="KW-1185">Reference proteome</keyword>
<dbReference type="PANTHER" id="PTHR11706:SF77">
    <property type="entry name" value="METAL TRANSPORTER NRAMP5"/>
    <property type="match status" value="1"/>
</dbReference>
<feature type="transmembrane region" description="Helical" evidence="8">
    <location>
        <begin position="144"/>
        <end position="174"/>
    </location>
</feature>
<feature type="transmembrane region" description="Helical" evidence="8">
    <location>
        <begin position="186"/>
        <end position="206"/>
    </location>
</feature>
<dbReference type="NCBIfam" id="NF037982">
    <property type="entry name" value="Nramp_1"/>
    <property type="match status" value="1"/>
</dbReference>
<dbReference type="GO" id="GO:0005886">
    <property type="term" value="C:plasma membrane"/>
    <property type="evidence" value="ECO:0007669"/>
    <property type="project" value="TreeGrafter"/>
</dbReference>
<evidence type="ECO:0000256" key="5">
    <source>
        <dbReference type="ARBA" id="ARBA00022989"/>
    </source>
</evidence>
<evidence type="ECO:0000256" key="8">
    <source>
        <dbReference type="SAM" id="Phobius"/>
    </source>
</evidence>
<comment type="caution">
    <text evidence="9">The sequence shown here is derived from an EMBL/GenBank/DDBJ whole genome shotgun (WGS) entry which is preliminary data.</text>
</comment>
<keyword evidence="3" id="KW-0813">Transport</keyword>
<dbReference type="InterPro" id="IPR001046">
    <property type="entry name" value="NRAMP_fam"/>
</dbReference>
<dbReference type="EMBL" id="PYDT01000007">
    <property type="protein sequence ID" value="THU57062.1"/>
    <property type="molecule type" value="Genomic_DNA"/>
</dbReference>
<keyword evidence="5 8" id="KW-1133">Transmembrane helix</keyword>
<comment type="subcellular location">
    <subcellularLocation>
        <location evidence="1">Membrane</location>
        <topology evidence="1">Multi-pass membrane protein</topology>
    </subcellularLocation>
</comment>
<dbReference type="AlphaFoldDB" id="A0A4S8J8R7"/>
<keyword evidence="4 8" id="KW-0812">Transmembrane</keyword>
<evidence type="ECO:0000256" key="4">
    <source>
        <dbReference type="ARBA" id="ARBA00022692"/>
    </source>
</evidence>
<organism evidence="9 10">
    <name type="scientific">Musa balbisiana</name>
    <name type="common">Banana</name>
    <dbReference type="NCBI Taxonomy" id="52838"/>
    <lineage>
        <taxon>Eukaryota</taxon>
        <taxon>Viridiplantae</taxon>
        <taxon>Streptophyta</taxon>
        <taxon>Embryophyta</taxon>
        <taxon>Tracheophyta</taxon>
        <taxon>Spermatophyta</taxon>
        <taxon>Magnoliopsida</taxon>
        <taxon>Liliopsida</taxon>
        <taxon>Zingiberales</taxon>
        <taxon>Musaceae</taxon>
        <taxon>Musa</taxon>
    </lineage>
</organism>
<keyword evidence="7 8" id="KW-0472">Membrane</keyword>
<dbReference type="GO" id="GO:0034755">
    <property type="term" value="P:iron ion transmembrane transport"/>
    <property type="evidence" value="ECO:0007669"/>
    <property type="project" value="TreeGrafter"/>
</dbReference>
<dbReference type="PRINTS" id="PR00447">
    <property type="entry name" value="NATRESASSCMP"/>
</dbReference>
<evidence type="ECO:0000256" key="7">
    <source>
        <dbReference type="ARBA" id="ARBA00023136"/>
    </source>
</evidence>
<feature type="transmembrane region" description="Helical" evidence="8">
    <location>
        <begin position="333"/>
        <end position="357"/>
    </location>
</feature>